<evidence type="ECO:0000256" key="2">
    <source>
        <dbReference type="ARBA" id="ARBA00007639"/>
    </source>
</evidence>
<name>A0A7C1GQV6_9BACT</name>
<dbReference type="Gene3D" id="3.40.50.2300">
    <property type="match status" value="2"/>
</dbReference>
<reference evidence="5" key="1">
    <citation type="journal article" date="2020" name="mSystems">
        <title>Genome- and Community-Level Interaction Insights into Carbon Utilization and Element Cycling Functions of Hydrothermarchaeota in Hydrothermal Sediment.</title>
        <authorList>
            <person name="Zhou Z."/>
            <person name="Liu Y."/>
            <person name="Xu W."/>
            <person name="Pan J."/>
            <person name="Luo Z.H."/>
            <person name="Li M."/>
        </authorList>
    </citation>
    <scope>NUCLEOTIDE SEQUENCE [LARGE SCALE GENOMIC DNA]</scope>
    <source>
        <strain evidence="5">SpSt-1179</strain>
    </source>
</reference>
<dbReference type="PANTHER" id="PTHR46847">
    <property type="entry name" value="D-ALLOSE-BINDING PERIPLASMIC PROTEIN-RELATED"/>
    <property type="match status" value="1"/>
</dbReference>
<evidence type="ECO:0000313" key="5">
    <source>
        <dbReference type="EMBL" id="HDP77739.1"/>
    </source>
</evidence>
<comment type="subcellular location">
    <subcellularLocation>
        <location evidence="1">Cell envelope</location>
    </subcellularLocation>
</comment>
<dbReference type="PANTHER" id="PTHR46847:SF1">
    <property type="entry name" value="D-ALLOSE-BINDING PERIPLASMIC PROTEIN-RELATED"/>
    <property type="match status" value="1"/>
</dbReference>
<gene>
    <name evidence="5" type="ORF">ENN47_06080</name>
</gene>
<feature type="domain" description="Periplasmic binding protein" evidence="4">
    <location>
        <begin position="128"/>
        <end position="279"/>
    </location>
</feature>
<dbReference type="GO" id="GO:0030313">
    <property type="term" value="C:cell envelope"/>
    <property type="evidence" value="ECO:0007669"/>
    <property type="project" value="UniProtKB-SubCell"/>
</dbReference>
<dbReference type="InterPro" id="IPR028082">
    <property type="entry name" value="Peripla_BP_I"/>
</dbReference>
<comment type="caution">
    <text evidence="5">The sequence shown here is derived from an EMBL/GenBank/DDBJ whole genome shotgun (WGS) entry which is preliminary data.</text>
</comment>
<dbReference type="SUPFAM" id="SSF53822">
    <property type="entry name" value="Periplasmic binding protein-like I"/>
    <property type="match status" value="1"/>
</dbReference>
<dbReference type="EMBL" id="DSBT01000171">
    <property type="protein sequence ID" value="HDP77739.1"/>
    <property type="molecule type" value="Genomic_DNA"/>
</dbReference>
<dbReference type="InterPro" id="IPR025997">
    <property type="entry name" value="SBP_2_dom"/>
</dbReference>
<dbReference type="GO" id="GO:0030246">
    <property type="term" value="F:carbohydrate binding"/>
    <property type="evidence" value="ECO:0007669"/>
    <property type="project" value="UniProtKB-ARBA"/>
</dbReference>
<evidence type="ECO:0000259" key="4">
    <source>
        <dbReference type="Pfam" id="PF13407"/>
    </source>
</evidence>
<evidence type="ECO:0000256" key="3">
    <source>
        <dbReference type="ARBA" id="ARBA00022729"/>
    </source>
</evidence>
<sequence length="450" mass="50810">MKKLSVLLIVVIALFGVTALSTETMVCTYAQMANDFFLTFDKGARESVEALGNMYIAASDDRSPEKFLFQIESFAAAGVKMIFGYSPTIESVIQASNFVNREKVYYANILEIADWWTPLDAGPYYGQFIGPDAYVDGYLGGLEMGRLLNGEGETCVLWGFPGSKAGNDRVRGYKAALMENFPNITVIGEEYADFIRDKGYSVTKDWIAKFGDRIDGIFGANTSMNVGAAIACEEAGLDHVFQVTTDANKSNLVDIKDGSLDVVAGIYGFWMAGRQAVTVYDMKNGWKPTVPETMMSTMQTFITPENVDWYIETFGKDTPYDYDWKKMSRTLHPDDWDPQGLLVPIYPERFTNWIYLDKPRGYEVPEEYKEAMESGLYQEIYELYIDKFTAAWVVPPFESSPYNYIFVANNLEEGLRADIVKRMENDVLVHEVIDVPYRFDIPDFGEGCNN</sequence>
<dbReference type="CDD" id="cd01536">
    <property type="entry name" value="PBP1_ABC_sugar_binding-like"/>
    <property type="match status" value="1"/>
</dbReference>
<dbReference type="AlphaFoldDB" id="A0A7C1GQV6"/>
<proteinExistence type="inferred from homology"/>
<protein>
    <submittedName>
        <fullName evidence="5">Sugar ABC transporter substrate-binding protein</fullName>
    </submittedName>
</protein>
<dbReference type="Pfam" id="PF13407">
    <property type="entry name" value="Peripla_BP_4"/>
    <property type="match status" value="1"/>
</dbReference>
<organism evidence="5">
    <name type="scientific">Mesotoga infera</name>
    <dbReference type="NCBI Taxonomy" id="1236046"/>
    <lineage>
        <taxon>Bacteria</taxon>
        <taxon>Thermotogati</taxon>
        <taxon>Thermotogota</taxon>
        <taxon>Thermotogae</taxon>
        <taxon>Kosmotogales</taxon>
        <taxon>Kosmotogaceae</taxon>
        <taxon>Mesotoga</taxon>
    </lineage>
</organism>
<keyword evidence="3" id="KW-0732">Signal</keyword>
<comment type="similarity">
    <text evidence="2">Belongs to the bacterial solute-binding protein 2 family.</text>
</comment>
<dbReference type="Proteomes" id="UP000886198">
    <property type="component" value="Unassembled WGS sequence"/>
</dbReference>
<accession>A0A7C1GQV6</accession>
<evidence type="ECO:0000256" key="1">
    <source>
        <dbReference type="ARBA" id="ARBA00004196"/>
    </source>
</evidence>